<sequence>MESIDEPIASISFPLCSSTPLKPLIYLEPVSTDDEIQIVDGHFQENLQPLVSQQPDVTADDKQKKKEKKYAVVQYIHRDREEGDIAMKAHGNAKDSQSRPFFKTGLSVLDNIKEETRETKPRRLFKKLVDDAGGSLYSSSASSEPPDGESLQYVLASEKKTIDGFRYLLYSSTPFFCFFSVDSTFNIGNYYVTNTCFENLRVVHASGKYKGRHPLEMGPTFVHTHHDEDSYFRFFSALNRMNPNFRYQMQAIGSDGDEATIKAIATERNEATPAISHIVSDIFGTNVDSILYQKGLIDSETTSEFDSRLRDLKTTWDHLVPTFQAWFVSNESEKFKSHLIKAVTDQAQLDGHFSNNRVESTNNNVKDLVGRSGKVEEYVTCQQQAFEMAIYANGPYDLASTHTYLRKERHIWNGLNAEERKQVIKQFWKSNVQGRKLLDKFLLINEHAENRSKSDHTLPKPETRPNVSSKQEISYDDYQLQIPGISEDLLKEMF</sequence>
<dbReference type="AlphaFoldDB" id="A0A6J8BXJ9"/>
<dbReference type="EMBL" id="CACVKT020004087">
    <property type="protein sequence ID" value="CAC5387951.1"/>
    <property type="molecule type" value="Genomic_DNA"/>
</dbReference>
<name>A0A6J8BXJ9_MYTCO</name>
<feature type="region of interest" description="Disordered" evidence="1">
    <location>
        <begin position="451"/>
        <end position="472"/>
    </location>
</feature>
<organism evidence="2 3">
    <name type="scientific">Mytilus coruscus</name>
    <name type="common">Sea mussel</name>
    <dbReference type="NCBI Taxonomy" id="42192"/>
    <lineage>
        <taxon>Eukaryota</taxon>
        <taxon>Metazoa</taxon>
        <taxon>Spiralia</taxon>
        <taxon>Lophotrochozoa</taxon>
        <taxon>Mollusca</taxon>
        <taxon>Bivalvia</taxon>
        <taxon>Autobranchia</taxon>
        <taxon>Pteriomorphia</taxon>
        <taxon>Mytilida</taxon>
        <taxon>Mytiloidea</taxon>
        <taxon>Mytilidae</taxon>
        <taxon>Mytilinae</taxon>
        <taxon>Mytilus</taxon>
    </lineage>
</organism>
<proteinExistence type="predicted"/>
<dbReference type="Proteomes" id="UP000507470">
    <property type="component" value="Unassembled WGS sequence"/>
</dbReference>
<reference evidence="2 3" key="1">
    <citation type="submission" date="2020-06" db="EMBL/GenBank/DDBJ databases">
        <authorList>
            <person name="Li R."/>
            <person name="Bekaert M."/>
        </authorList>
    </citation>
    <scope>NUCLEOTIDE SEQUENCE [LARGE SCALE GENOMIC DNA]</scope>
    <source>
        <strain evidence="3">wild</strain>
    </source>
</reference>
<gene>
    <name evidence="2" type="ORF">MCOR_23247</name>
</gene>
<evidence type="ECO:0000313" key="2">
    <source>
        <dbReference type="EMBL" id="CAC5387951.1"/>
    </source>
</evidence>
<evidence type="ECO:0000256" key="1">
    <source>
        <dbReference type="SAM" id="MobiDB-lite"/>
    </source>
</evidence>
<dbReference type="OrthoDB" id="5989494at2759"/>
<evidence type="ECO:0000313" key="3">
    <source>
        <dbReference type="Proteomes" id="UP000507470"/>
    </source>
</evidence>
<accession>A0A6J8BXJ9</accession>
<keyword evidence="3" id="KW-1185">Reference proteome</keyword>
<protein>
    <submittedName>
        <fullName evidence="2">MAD2</fullName>
    </submittedName>
</protein>
<feature type="compositionally biased region" description="Basic and acidic residues" evidence="1">
    <location>
        <begin position="451"/>
        <end position="463"/>
    </location>
</feature>